<feature type="domain" description="DUF218" evidence="1">
    <location>
        <begin position="59"/>
        <end position="207"/>
    </location>
</feature>
<evidence type="ECO:0000313" key="3">
    <source>
        <dbReference type="Proteomes" id="UP000027600"/>
    </source>
</evidence>
<organism evidence="2 3">
    <name type="scientific">Ruminococcus bicirculans</name>
    <name type="common">ex Wegman et al. 2014</name>
    <dbReference type="NCBI Taxonomy" id="1160721"/>
    <lineage>
        <taxon>Bacteria</taxon>
        <taxon>Bacillati</taxon>
        <taxon>Bacillota</taxon>
        <taxon>Clostridia</taxon>
        <taxon>Eubacteriales</taxon>
        <taxon>Oscillospiraceae</taxon>
        <taxon>Ruminococcus</taxon>
    </lineage>
</organism>
<evidence type="ECO:0000313" key="2">
    <source>
        <dbReference type="EMBL" id="CCO05666.1"/>
    </source>
</evidence>
<dbReference type="InterPro" id="IPR014729">
    <property type="entry name" value="Rossmann-like_a/b/a_fold"/>
</dbReference>
<dbReference type="EMBL" id="HF545616">
    <property type="protein sequence ID" value="CCO05666.1"/>
    <property type="molecule type" value="Genomic_DNA"/>
</dbReference>
<gene>
    <name evidence="2" type="ORF">RBI_I01968</name>
</gene>
<dbReference type="Pfam" id="PF02698">
    <property type="entry name" value="DUF218"/>
    <property type="match status" value="1"/>
</dbReference>
<keyword evidence="3" id="KW-1185">Reference proteome</keyword>
<dbReference type="PANTHER" id="PTHR30336">
    <property type="entry name" value="INNER MEMBRANE PROTEIN, PROBABLE PERMEASE"/>
    <property type="match status" value="1"/>
</dbReference>
<dbReference type="RefSeq" id="WP_081856013.1">
    <property type="nucleotide sequence ID" value="NZ_JBKWND010000003.1"/>
</dbReference>
<name>A0ABP1WN47_9FIRM</name>
<evidence type="ECO:0000259" key="1">
    <source>
        <dbReference type="Pfam" id="PF02698"/>
    </source>
</evidence>
<dbReference type="CDD" id="cd06259">
    <property type="entry name" value="YdcF-like"/>
    <property type="match status" value="1"/>
</dbReference>
<reference evidence="2 3" key="1">
    <citation type="journal article" date="2014" name="Int. J. Syst. Evol. Microbiol.">
        <title>Complete genome of a new Firmicutes species belonging to the dominant human colonic microbiota ('Ruminococcus bicirculans') reveals two chromosomes and a selective capacity to utilize plant glucans.</title>
        <authorList>
            <consortium name="NISC Comparative Sequencing Program"/>
            <person name="Wegmann U."/>
            <person name="Louis P."/>
            <person name="Goesmann A."/>
            <person name="Henrissat B."/>
            <person name="Duncan S.H."/>
            <person name="Flint H.J."/>
        </authorList>
    </citation>
    <scope>NUCLEOTIDE SEQUENCE [LARGE SCALE GENOMIC DNA]</scope>
    <source>
        <strain evidence="2 3">80/3</strain>
    </source>
</reference>
<dbReference type="InterPro" id="IPR003848">
    <property type="entry name" value="DUF218"/>
</dbReference>
<dbReference type="InterPro" id="IPR051599">
    <property type="entry name" value="Cell_Envelope_Assoc"/>
</dbReference>
<protein>
    <recommendedName>
        <fullName evidence="1">DUF218 domain-containing protein</fullName>
    </recommendedName>
</protein>
<proteinExistence type="predicted"/>
<sequence length="224" mass="25146">MQRPAFSLLTYSRIPYLSTSKSKGGMTMKASQLTKENITPEIVDKLLFEGLDYKGETADVIIVLGSRKACDYRVPLAAKLFQEGKAPHLIFCGGKVQKTSQGEMEEYKAMLIAAEKYGIPTSAITVETHSLDTVENLRNSAKLIKEHFPNCKSIIIVTTAYHMRRAKKLAQHFFTQKIIPCPASRGSTQRNNWSMTEKGSTTALDECLKFGYYIKKGFIDDFEI</sequence>
<dbReference type="Proteomes" id="UP000027600">
    <property type="component" value="Chromosome I"/>
</dbReference>
<dbReference type="Gene3D" id="3.40.50.620">
    <property type="entry name" value="HUPs"/>
    <property type="match status" value="1"/>
</dbReference>
<accession>A0ABP1WN47</accession>
<dbReference type="PANTHER" id="PTHR30336:SF20">
    <property type="entry name" value="DUF218 DOMAIN-CONTAINING PROTEIN"/>
    <property type="match status" value="1"/>
</dbReference>